<dbReference type="EMBL" id="JAICCE010000003">
    <property type="protein sequence ID" value="KAG9279679.1"/>
    <property type="molecule type" value="Genomic_DNA"/>
</dbReference>
<proteinExistence type="predicted"/>
<dbReference type="Proteomes" id="UP000752171">
    <property type="component" value="Unassembled WGS sequence"/>
</dbReference>
<accession>A0A8T2M6F9</accession>
<protein>
    <submittedName>
        <fullName evidence="1">Uncharacterized protein</fullName>
    </submittedName>
</protein>
<gene>
    <name evidence="1" type="ORF">AMEX_G5223</name>
</gene>
<evidence type="ECO:0000313" key="2">
    <source>
        <dbReference type="Proteomes" id="UP000752171"/>
    </source>
</evidence>
<reference evidence="1 2" key="1">
    <citation type="submission" date="2021-07" db="EMBL/GenBank/DDBJ databases">
        <authorList>
            <person name="Imarazene B."/>
            <person name="Zahm M."/>
            <person name="Klopp C."/>
            <person name="Cabau C."/>
            <person name="Beille S."/>
            <person name="Jouanno E."/>
            <person name="Castinel A."/>
            <person name="Lluch J."/>
            <person name="Gil L."/>
            <person name="Kuchtly C."/>
            <person name="Lopez Roques C."/>
            <person name="Donnadieu C."/>
            <person name="Parrinello H."/>
            <person name="Journot L."/>
            <person name="Du K."/>
            <person name="Schartl M."/>
            <person name="Retaux S."/>
            <person name="Guiguen Y."/>
        </authorList>
    </citation>
    <scope>NUCLEOTIDE SEQUENCE [LARGE SCALE GENOMIC DNA]</scope>
    <source>
        <strain evidence="1">Pach_M1</strain>
        <tissue evidence="1">Testis</tissue>
    </source>
</reference>
<evidence type="ECO:0000313" key="1">
    <source>
        <dbReference type="EMBL" id="KAG9279679.1"/>
    </source>
</evidence>
<sequence>MTPVLLDTQGLICGSCCAPPPLPPSPTLPKFPPGDSRGLVSAHELQLRLSCCWQRLRTSQKSHSMQQSCAGVRGSETAVKRGDIFSAVQSQLEDTGPLRAPSS</sequence>
<organism evidence="1 2">
    <name type="scientific">Astyanax mexicanus</name>
    <name type="common">Blind cave fish</name>
    <name type="synonym">Astyanax fasciatus mexicanus</name>
    <dbReference type="NCBI Taxonomy" id="7994"/>
    <lineage>
        <taxon>Eukaryota</taxon>
        <taxon>Metazoa</taxon>
        <taxon>Chordata</taxon>
        <taxon>Craniata</taxon>
        <taxon>Vertebrata</taxon>
        <taxon>Euteleostomi</taxon>
        <taxon>Actinopterygii</taxon>
        <taxon>Neopterygii</taxon>
        <taxon>Teleostei</taxon>
        <taxon>Ostariophysi</taxon>
        <taxon>Characiformes</taxon>
        <taxon>Characoidei</taxon>
        <taxon>Acestrorhamphidae</taxon>
        <taxon>Acestrorhamphinae</taxon>
        <taxon>Astyanax</taxon>
    </lineage>
</organism>
<name>A0A8T2M6F9_ASTMX</name>
<dbReference type="AlphaFoldDB" id="A0A8T2M6F9"/>
<comment type="caution">
    <text evidence="1">The sequence shown here is derived from an EMBL/GenBank/DDBJ whole genome shotgun (WGS) entry which is preliminary data.</text>
</comment>